<evidence type="ECO:0000256" key="4">
    <source>
        <dbReference type="ARBA" id="ARBA00022568"/>
    </source>
</evidence>
<dbReference type="Proteomes" id="UP000516260">
    <property type="component" value="Chromosome 11"/>
</dbReference>
<evidence type="ECO:0000313" key="14">
    <source>
        <dbReference type="Proteomes" id="UP000516260"/>
    </source>
</evidence>
<dbReference type="GO" id="GO:0012505">
    <property type="term" value="C:endomembrane system"/>
    <property type="evidence" value="ECO:0007669"/>
    <property type="project" value="UniProtKB-SubCell"/>
</dbReference>
<keyword evidence="2" id="KW-0813">Transport</keyword>
<dbReference type="EMBL" id="SWLE01000003">
    <property type="protein sequence ID" value="TNN01243.1"/>
    <property type="molecule type" value="Genomic_DNA"/>
</dbReference>
<gene>
    <name evidence="13" type="ORF">fugu_010625</name>
</gene>
<keyword evidence="4" id="KW-0109">Calcium transport</keyword>
<evidence type="ECO:0000256" key="10">
    <source>
        <dbReference type="SAM" id="Phobius"/>
    </source>
</evidence>
<dbReference type="Gene3D" id="1.20.1420.30">
    <property type="entry name" value="NCX, central ion-binding region"/>
    <property type="match status" value="1"/>
</dbReference>
<evidence type="ECO:0000256" key="7">
    <source>
        <dbReference type="ARBA" id="ARBA00023065"/>
    </source>
</evidence>
<accession>A0A4Z2CAL3</accession>
<dbReference type="Pfam" id="PF01699">
    <property type="entry name" value="Na_Ca_ex"/>
    <property type="match status" value="1"/>
</dbReference>
<name>A0A4Z2CAL3_9TELE</name>
<dbReference type="GO" id="GO:0030424">
    <property type="term" value="C:axon"/>
    <property type="evidence" value="ECO:0007669"/>
    <property type="project" value="TreeGrafter"/>
</dbReference>
<comment type="subcellular location">
    <subcellularLocation>
        <location evidence="1">Endomembrane system</location>
        <topology evidence="1">Multi-pass membrane protein</topology>
    </subcellularLocation>
</comment>
<sequence>MSLSASPAPFLFLLFIFLLPLPPCQPESQRSEPSSSPDLWTLSPSLFSFSFSPSVSYGKSNTSSPKSKCDRKVSNCTNGILLPVWEPIQPELGEKVARAVVYFVSLMYMFLGVSIIADRFMASIEVITSQVCGHKFEAGELGPGTIVGSAAFNMFVIIGICVWTIPKGESRKIKHLRVFFITAFWSIFAYIWLFLILSVMTPGVVEVWEALVTLLFFPCVCHPGLDRRPPPALLQVHGQALPRRQAARHRRGDRGRLDSQQGGHGDDGGLARSHREGAPWCPLKTAGSEVRTAQSALQQTTSTCRTPTAPPWWRTARSWTRAGER</sequence>
<evidence type="ECO:0000256" key="11">
    <source>
        <dbReference type="SAM" id="SignalP"/>
    </source>
</evidence>
<keyword evidence="8 10" id="KW-0472">Membrane</keyword>
<feature type="compositionally biased region" description="Low complexity" evidence="9">
    <location>
        <begin position="292"/>
        <end position="303"/>
    </location>
</feature>
<feature type="region of interest" description="Disordered" evidence="9">
    <location>
        <begin position="292"/>
        <end position="311"/>
    </location>
</feature>
<dbReference type="PANTHER" id="PTHR11878:SF8">
    <property type="entry name" value="SODIUM_CALCIUM EXCHANGER 2"/>
    <property type="match status" value="1"/>
</dbReference>
<feature type="transmembrane region" description="Helical" evidence="10">
    <location>
        <begin position="146"/>
        <end position="166"/>
    </location>
</feature>
<keyword evidence="5 10" id="KW-0812">Transmembrane</keyword>
<keyword evidence="6 10" id="KW-1133">Transmembrane helix</keyword>
<keyword evidence="11" id="KW-0732">Signal</keyword>
<feature type="transmembrane region" description="Helical" evidence="10">
    <location>
        <begin position="99"/>
        <end position="117"/>
    </location>
</feature>
<feature type="transmembrane region" description="Helical" evidence="10">
    <location>
        <begin position="178"/>
        <end position="201"/>
    </location>
</feature>
<dbReference type="InterPro" id="IPR051171">
    <property type="entry name" value="CaCA"/>
</dbReference>
<dbReference type="GO" id="GO:0005432">
    <property type="term" value="F:calcium:sodium antiporter activity"/>
    <property type="evidence" value="ECO:0007669"/>
    <property type="project" value="TreeGrafter"/>
</dbReference>
<evidence type="ECO:0000256" key="8">
    <source>
        <dbReference type="ARBA" id="ARBA00023136"/>
    </source>
</evidence>
<organism evidence="13 14">
    <name type="scientific">Takifugu bimaculatus</name>
    <dbReference type="NCBI Taxonomy" id="433685"/>
    <lineage>
        <taxon>Eukaryota</taxon>
        <taxon>Metazoa</taxon>
        <taxon>Chordata</taxon>
        <taxon>Craniata</taxon>
        <taxon>Vertebrata</taxon>
        <taxon>Euteleostomi</taxon>
        <taxon>Actinopterygii</taxon>
        <taxon>Neopterygii</taxon>
        <taxon>Teleostei</taxon>
        <taxon>Neoteleostei</taxon>
        <taxon>Acanthomorphata</taxon>
        <taxon>Eupercaria</taxon>
        <taxon>Tetraodontiformes</taxon>
        <taxon>Tetradontoidea</taxon>
        <taxon>Tetraodontidae</taxon>
        <taxon>Takifugu</taxon>
    </lineage>
</organism>
<feature type="region of interest" description="Disordered" evidence="9">
    <location>
        <begin position="243"/>
        <end position="278"/>
    </location>
</feature>
<keyword evidence="3" id="KW-0050">Antiport</keyword>
<dbReference type="GO" id="GO:0042383">
    <property type="term" value="C:sarcolemma"/>
    <property type="evidence" value="ECO:0007669"/>
    <property type="project" value="TreeGrafter"/>
</dbReference>
<dbReference type="InterPro" id="IPR004837">
    <property type="entry name" value="NaCa_Exmemb"/>
</dbReference>
<evidence type="ECO:0000256" key="2">
    <source>
        <dbReference type="ARBA" id="ARBA00022448"/>
    </source>
</evidence>
<evidence type="ECO:0000256" key="9">
    <source>
        <dbReference type="SAM" id="MobiDB-lite"/>
    </source>
</evidence>
<comment type="caution">
    <text evidence="13">The sequence shown here is derived from an EMBL/GenBank/DDBJ whole genome shotgun (WGS) entry which is preliminary data.</text>
</comment>
<evidence type="ECO:0000259" key="12">
    <source>
        <dbReference type="Pfam" id="PF01699"/>
    </source>
</evidence>
<feature type="compositionally biased region" description="Basic and acidic residues" evidence="9">
    <location>
        <begin position="264"/>
        <end position="277"/>
    </location>
</feature>
<protein>
    <recommendedName>
        <fullName evidence="12">Sodium/calcium exchanger membrane region domain-containing protein</fullName>
    </recommendedName>
</protein>
<keyword evidence="7" id="KW-0406">Ion transport</keyword>
<keyword evidence="14" id="KW-1185">Reference proteome</keyword>
<evidence type="ECO:0000256" key="3">
    <source>
        <dbReference type="ARBA" id="ARBA00022449"/>
    </source>
</evidence>
<feature type="signal peptide" evidence="11">
    <location>
        <begin position="1"/>
        <end position="26"/>
    </location>
</feature>
<proteinExistence type="predicted"/>
<dbReference type="GO" id="GO:0098794">
    <property type="term" value="C:postsynapse"/>
    <property type="evidence" value="ECO:0007669"/>
    <property type="project" value="TreeGrafter"/>
</dbReference>
<evidence type="ECO:0000313" key="13">
    <source>
        <dbReference type="EMBL" id="TNN01243.1"/>
    </source>
</evidence>
<keyword evidence="4" id="KW-0106">Calcium</keyword>
<dbReference type="GO" id="GO:0098703">
    <property type="term" value="P:calcium ion import across plasma membrane"/>
    <property type="evidence" value="ECO:0007669"/>
    <property type="project" value="TreeGrafter"/>
</dbReference>
<feature type="domain" description="Sodium/calcium exchanger membrane region" evidence="12">
    <location>
        <begin position="139"/>
        <end position="219"/>
    </location>
</feature>
<evidence type="ECO:0000256" key="1">
    <source>
        <dbReference type="ARBA" id="ARBA00004127"/>
    </source>
</evidence>
<evidence type="ECO:0000256" key="6">
    <source>
        <dbReference type="ARBA" id="ARBA00022989"/>
    </source>
</evidence>
<reference evidence="13 14" key="1">
    <citation type="submission" date="2019-04" db="EMBL/GenBank/DDBJ databases">
        <title>The sequence and de novo assembly of Takifugu bimaculatus genome using PacBio and Hi-C technologies.</title>
        <authorList>
            <person name="Xu P."/>
            <person name="Liu B."/>
            <person name="Zhou Z."/>
        </authorList>
    </citation>
    <scope>NUCLEOTIDE SEQUENCE [LARGE SCALE GENOMIC DNA]</scope>
    <source>
        <strain evidence="13">TB-2018</strain>
        <tissue evidence="13">Muscle</tissue>
    </source>
</reference>
<dbReference type="PANTHER" id="PTHR11878">
    <property type="entry name" value="SODIUM/CALCIUM EXCHANGER"/>
    <property type="match status" value="1"/>
</dbReference>
<dbReference type="AlphaFoldDB" id="A0A4Z2CAL3"/>
<evidence type="ECO:0000256" key="5">
    <source>
        <dbReference type="ARBA" id="ARBA00022692"/>
    </source>
</evidence>
<feature type="chain" id="PRO_5021377504" description="Sodium/calcium exchanger membrane region domain-containing protein" evidence="11">
    <location>
        <begin position="27"/>
        <end position="325"/>
    </location>
</feature>
<dbReference type="InterPro" id="IPR044880">
    <property type="entry name" value="NCX_ion-bd_dom_sf"/>
</dbReference>